<keyword evidence="2" id="KW-1185">Reference proteome</keyword>
<organism evidence="1 2">
    <name type="scientific">Helianthus annuus</name>
    <name type="common">Common sunflower</name>
    <dbReference type="NCBI Taxonomy" id="4232"/>
    <lineage>
        <taxon>Eukaryota</taxon>
        <taxon>Viridiplantae</taxon>
        <taxon>Streptophyta</taxon>
        <taxon>Embryophyta</taxon>
        <taxon>Tracheophyta</taxon>
        <taxon>Spermatophyta</taxon>
        <taxon>Magnoliopsida</taxon>
        <taxon>eudicotyledons</taxon>
        <taxon>Gunneridae</taxon>
        <taxon>Pentapetalae</taxon>
        <taxon>asterids</taxon>
        <taxon>campanulids</taxon>
        <taxon>Asterales</taxon>
        <taxon>Asteraceae</taxon>
        <taxon>Asteroideae</taxon>
        <taxon>Heliantheae alliance</taxon>
        <taxon>Heliantheae</taxon>
        <taxon>Helianthus</taxon>
    </lineage>
</organism>
<protein>
    <submittedName>
        <fullName evidence="1">Uncharacterized protein</fullName>
    </submittedName>
</protein>
<dbReference type="Gramene" id="mRNA:HanXRQr2_Chr09g0375201">
    <property type="protein sequence ID" value="CDS:HanXRQr2_Chr09g0375201.1"/>
    <property type="gene ID" value="HanXRQr2_Chr09g0375201"/>
</dbReference>
<accession>A0A9K3N7Z6</accession>
<gene>
    <name evidence="1" type="ORF">HanXRQr2_Chr09g0375201</name>
</gene>
<dbReference type="EMBL" id="MNCJ02000324">
    <property type="protein sequence ID" value="KAF5789773.1"/>
    <property type="molecule type" value="Genomic_DNA"/>
</dbReference>
<dbReference type="Proteomes" id="UP000215914">
    <property type="component" value="Unassembled WGS sequence"/>
</dbReference>
<reference evidence="1" key="2">
    <citation type="submission" date="2020-06" db="EMBL/GenBank/DDBJ databases">
        <title>Helianthus annuus Genome sequencing and assembly Release 2.</title>
        <authorList>
            <person name="Gouzy J."/>
            <person name="Langlade N."/>
            <person name="Munos S."/>
        </authorList>
    </citation>
    <scope>NUCLEOTIDE SEQUENCE</scope>
    <source>
        <tissue evidence="1">Leaves</tissue>
    </source>
</reference>
<evidence type="ECO:0000313" key="2">
    <source>
        <dbReference type="Proteomes" id="UP000215914"/>
    </source>
</evidence>
<name>A0A9K3N7Z6_HELAN</name>
<reference evidence="1" key="1">
    <citation type="journal article" date="2017" name="Nature">
        <title>The sunflower genome provides insights into oil metabolism, flowering and Asterid evolution.</title>
        <authorList>
            <person name="Badouin H."/>
            <person name="Gouzy J."/>
            <person name="Grassa C.J."/>
            <person name="Murat F."/>
            <person name="Staton S.E."/>
            <person name="Cottret L."/>
            <person name="Lelandais-Briere C."/>
            <person name="Owens G.L."/>
            <person name="Carrere S."/>
            <person name="Mayjonade B."/>
            <person name="Legrand L."/>
            <person name="Gill N."/>
            <person name="Kane N.C."/>
            <person name="Bowers J.E."/>
            <person name="Hubner S."/>
            <person name="Bellec A."/>
            <person name="Berard A."/>
            <person name="Berges H."/>
            <person name="Blanchet N."/>
            <person name="Boniface M.C."/>
            <person name="Brunel D."/>
            <person name="Catrice O."/>
            <person name="Chaidir N."/>
            <person name="Claudel C."/>
            <person name="Donnadieu C."/>
            <person name="Faraut T."/>
            <person name="Fievet G."/>
            <person name="Helmstetter N."/>
            <person name="King M."/>
            <person name="Knapp S.J."/>
            <person name="Lai Z."/>
            <person name="Le Paslier M.C."/>
            <person name="Lippi Y."/>
            <person name="Lorenzon L."/>
            <person name="Mandel J.R."/>
            <person name="Marage G."/>
            <person name="Marchand G."/>
            <person name="Marquand E."/>
            <person name="Bret-Mestries E."/>
            <person name="Morien E."/>
            <person name="Nambeesan S."/>
            <person name="Nguyen T."/>
            <person name="Pegot-Espagnet P."/>
            <person name="Pouilly N."/>
            <person name="Raftis F."/>
            <person name="Sallet E."/>
            <person name="Schiex T."/>
            <person name="Thomas J."/>
            <person name="Vandecasteele C."/>
            <person name="Vares D."/>
            <person name="Vear F."/>
            <person name="Vautrin S."/>
            <person name="Crespi M."/>
            <person name="Mangin B."/>
            <person name="Burke J.M."/>
            <person name="Salse J."/>
            <person name="Munos S."/>
            <person name="Vincourt P."/>
            <person name="Rieseberg L.H."/>
            <person name="Langlade N.B."/>
        </authorList>
    </citation>
    <scope>NUCLEOTIDE SEQUENCE</scope>
    <source>
        <tissue evidence="1">Leaves</tissue>
    </source>
</reference>
<sequence>MYIEDFKGWQNRFENWVQAYKFDAWCSLEKDYEKPKNERGLEKAFCDFSESDKLKYTSEKMMISILQQAIKEDIFVLLQHEGTARSIWTALIQMFKGSADMIKNKKALLKKLFDMFVAFEHEATKMTIDRYCHLVLEMGRLDLKKDDDEWVDKLVDALPQQKWGTYLLILKHMRKYESGTVYSED</sequence>
<dbReference type="Pfam" id="PF14223">
    <property type="entry name" value="Retrotran_gag_2"/>
    <property type="match status" value="1"/>
</dbReference>
<evidence type="ECO:0000313" key="1">
    <source>
        <dbReference type="EMBL" id="KAF5789773.1"/>
    </source>
</evidence>
<dbReference type="AlphaFoldDB" id="A0A9K3N7Z6"/>
<comment type="caution">
    <text evidence="1">The sequence shown here is derived from an EMBL/GenBank/DDBJ whole genome shotgun (WGS) entry which is preliminary data.</text>
</comment>
<proteinExistence type="predicted"/>